<feature type="region of interest" description="Disordered" evidence="1">
    <location>
        <begin position="100"/>
        <end position="120"/>
    </location>
</feature>
<dbReference type="EMBL" id="BAABME010005714">
    <property type="protein sequence ID" value="GAA0166404.1"/>
    <property type="molecule type" value="Genomic_DNA"/>
</dbReference>
<dbReference type="AlphaFoldDB" id="A0AAV3QRQ5"/>
<feature type="compositionally biased region" description="Acidic residues" evidence="1">
    <location>
        <begin position="103"/>
        <end position="113"/>
    </location>
</feature>
<keyword evidence="3" id="KW-1185">Reference proteome</keyword>
<accession>A0AAV3QRQ5</accession>
<sequence>MSLTQAERKVLEAQQATDTAKGALESSENTLPSRIDQPKEEYCASDEYKDTAGANPAYCLCRFVRTYKDVSPSLVAFYEECIRNYPAAWFAPNDVQAPLSPLEEVEEEEEGLEAQELPKA</sequence>
<gene>
    <name evidence="2" type="ORF">LIER_21561</name>
</gene>
<organism evidence="2 3">
    <name type="scientific">Lithospermum erythrorhizon</name>
    <name type="common">Purple gromwell</name>
    <name type="synonym">Lithospermum officinale var. erythrorhizon</name>
    <dbReference type="NCBI Taxonomy" id="34254"/>
    <lineage>
        <taxon>Eukaryota</taxon>
        <taxon>Viridiplantae</taxon>
        <taxon>Streptophyta</taxon>
        <taxon>Embryophyta</taxon>
        <taxon>Tracheophyta</taxon>
        <taxon>Spermatophyta</taxon>
        <taxon>Magnoliopsida</taxon>
        <taxon>eudicotyledons</taxon>
        <taxon>Gunneridae</taxon>
        <taxon>Pentapetalae</taxon>
        <taxon>asterids</taxon>
        <taxon>lamiids</taxon>
        <taxon>Boraginales</taxon>
        <taxon>Boraginaceae</taxon>
        <taxon>Boraginoideae</taxon>
        <taxon>Lithospermeae</taxon>
        <taxon>Lithospermum</taxon>
    </lineage>
</organism>
<evidence type="ECO:0000313" key="3">
    <source>
        <dbReference type="Proteomes" id="UP001454036"/>
    </source>
</evidence>
<feature type="region of interest" description="Disordered" evidence="1">
    <location>
        <begin position="1"/>
        <end position="38"/>
    </location>
</feature>
<name>A0AAV3QRQ5_LITER</name>
<proteinExistence type="predicted"/>
<protein>
    <submittedName>
        <fullName evidence="2">Uncharacterized protein</fullName>
    </submittedName>
</protein>
<dbReference type="Proteomes" id="UP001454036">
    <property type="component" value="Unassembled WGS sequence"/>
</dbReference>
<comment type="caution">
    <text evidence="2">The sequence shown here is derived from an EMBL/GenBank/DDBJ whole genome shotgun (WGS) entry which is preliminary data.</text>
</comment>
<evidence type="ECO:0000256" key="1">
    <source>
        <dbReference type="SAM" id="MobiDB-lite"/>
    </source>
</evidence>
<evidence type="ECO:0000313" key="2">
    <source>
        <dbReference type="EMBL" id="GAA0166404.1"/>
    </source>
</evidence>
<feature type="compositionally biased region" description="Basic and acidic residues" evidence="1">
    <location>
        <begin position="1"/>
        <end position="11"/>
    </location>
</feature>
<reference evidence="2 3" key="1">
    <citation type="submission" date="2024-01" db="EMBL/GenBank/DDBJ databases">
        <title>The complete chloroplast genome sequence of Lithospermum erythrorhizon: insights into the phylogenetic relationship among Boraginaceae species and the maternal lineages of purple gromwells.</title>
        <authorList>
            <person name="Okada T."/>
            <person name="Watanabe K."/>
        </authorList>
    </citation>
    <scope>NUCLEOTIDE SEQUENCE [LARGE SCALE GENOMIC DNA]</scope>
</reference>